<feature type="transmembrane region" description="Helical" evidence="8">
    <location>
        <begin position="123"/>
        <end position="142"/>
    </location>
</feature>
<evidence type="ECO:0000256" key="2">
    <source>
        <dbReference type="ARBA" id="ARBA00007935"/>
    </source>
</evidence>
<dbReference type="Gene3D" id="1.10.3470.10">
    <property type="entry name" value="ABC transporter involved in vitamin B12 uptake, BtuC"/>
    <property type="match status" value="1"/>
</dbReference>
<dbReference type="CDD" id="cd06550">
    <property type="entry name" value="TM_ABC_iron-siderophores_like"/>
    <property type="match status" value="1"/>
</dbReference>
<evidence type="ECO:0000256" key="8">
    <source>
        <dbReference type="SAM" id="Phobius"/>
    </source>
</evidence>
<dbReference type="EMBL" id="CWJI01000004">
    <property type="protein sequence ID" value="CRY55119.1"/>
    <property type="molecule type" value="Genomic_DNA"/>
</dbReference>
<accession>A0A0H5LVF3</accession>
<dbReference type="NCBIfam" id="NF008407">
    <property type="entry name" value="PRK11228.1"/>
    <property type="match status" value="1"/>
</dbReference>
<evidence type="ECO:0000256" key="4">
    <source>
        <dbReference type="ARBA" id="ARBA00022475"/>
    </source>
</evidence>
<keyword evidence="6 8" id="KW-1133">Transmembrane helix</keyword>
<evidence type="ECO:0000256" key="3">
    <source>
        <dbReference type="ARBA" id="ARBA00022448"/>
    </source>
</evidence>
<dbReference type="PANTHER" id="PTHR30472">
    <property type="entry name" value="FERRIC ENTEROBACTIN TRANSPORT SYSTEM PERMEASE PROTEIN"/>
    <property type="match status" value="1"/>
</dbReference>
<dbReference type="InterPro" id="IPR000522">
    <property type="entry name" value="ABC_transptr_permease_BtuC"/>
</dbReference>
<dbReference type="PANTHER" id="PTHR30472:SF1">
    <property type="entry name" value="FE(3+) DICITRATE TRANSPORT SYSTEM PERMEASE PROTEIN FECC-RELATED"/>
    <property type="match status" value="1"/>
</dbReference>
<name>A0A0H5LVF3_YERIN</name>
<evidence type="ECO:0000256" key="7">
    <source>
        <dbReference type="ARBA" id="ARBA00023136"/>
    </source>
</evidence>
<dbReference type="Pfam" id="PF01032">
    <property type="entry name" value="FecCD"/>
    <property type="match status" value="1"/>
</dbReference>
<dbReference type="AlphaFoldDB" id="A0A0H5LVF3"/>
<evidence type="ECO:0000313" key="9">
    <source>
        <dbReference type="EMBL" id="CRY55119.1"/>
    </source>
</evidence>
<gene>
    <name evidence="9" type="primary">hemU_1</name>
    <name evidence="9" type="ORF">ERS008476_02095</name>
</gene>
<feature type="transmembrane region" description="Helical" evidence="8">
    <location>
        <begin position="67"/>
        <end position="84"/>
    </location>
</feature>
<protein>
    <submittedName>
        <fullName evidence="9">Hemin transport system permease HmuU</fullName>
    </submittedName>
</protein>
<feature type="transmembrane region" description="Helical" evidence="8">
    <location>
        <begin position="96"/>
        <end position="117"/>
    </location>
</feature>
<feature type="transmembrane region" description="Helical" evidence="8">
    <location>
        <begin position="154"/>
        <end position="174"/>
    </location>
</feature>
<sequence>MIAQHRLTTPWRWVLPLLLLALVFWLTLFCWSAIPISATQALRALLPGEPPSLPQTLVRSIRLPRSLVALLLGASLALSGSLLQSLTRNPLASPSLLGINAGASLGMVILTALSPAWMSGVSLSLAAAIGGGMSWGIVMLLGAGWSQSGDRSRLILAGVAVSALCAALTKATLILSEDNAYGILHWLAGGVANVRWPEFWRLFPLLLIAAPLAQLLASRINLLQVGDQSAHSLGVNLWRLKFYINLLVLLLVGTCVSVAGPLAFIGLLVPHMARYWVGYDLRKSLPMSMLLGAILMLLADLLARALGWPRELPAGAMLALIGAPFFVWLVRTRG</sequence>
<feature type="transmembrane region" description="Helical" evidence="8">
    <location>
        <begin position="312"/>
        <end position="330"/>
    </location>
</feature>
<reference evidence="10" key="1">
    <citation type="submission" date="2015-03" db="EMBL/GenBank/DDBJ databases">
        <authorList>
            <consortium name="Pathogen Informatics"/>
        </authorList>
    </citation>
    <scope>NUCLEOTIDE SEQUENCE [LARGE SCALE GENOMIC DNA]</scope>
    <source>
        <strain evidence="10">R148</strain>
    </source>
</reference>
<keyword evidence="7 8" id="KW-0472">Membrane</keyword>
<dbReference type="GO" id="GO:0033214">
    <property type="term" value="P:siderophore-iron import into cell"/>
    <property type="evidence" value="ECO:0007669"/>
    <property type="project" value="TreeGrafter"/>
</dbReference>
<dbReference type="GO" id="GO:0022857">
    <property type="term" value="F:transmembrane transporter activity"/>
    <property type="evidence" value="ECO:0007669"/>
    <property type="project" value="InterPro"/>
</dbReference>
<keyword evidence="3" id="KW-0813">Transport</keyword>
<keyword evidence="5 8" id="KW-0812">Transmembrane</keyword>
<evidence type="ECO:0000256" key="6">
    <source>
        <dbReference type="ARBA" id="ARBA00022989"/>
    </source>
</evidence>
<organism evidence="9 10">
    <name type="scientific">Yersinia intermedia</name>
    <dbReference type="NCBI Taxonomy" id="631"/>
    <lineage>
        <taxon>Bacteria</taxon>
        <taxon>Pseudomonadati</taxon>
        <taxon>Pseudomonadota</taxon>
        <taxon>Gammaproteobacteria</taxon>
        <taxon>Enterobacterales</taxon>
        <taxon>Yersiniaceae</taxon>
        <taxon>Yersinia</taxon>
    </lineage>
</organism>
<proteinExistence type="inferred from homology"/>
<comment type="similarity">
    <text evidence="2">Belongs to the binding-protein-dependent transport system permease family. FecCD subfamily.</text>
</comment>
<keyword evidence="4" id="KW-1003">Cell membrane</keyword>
<evidence type="ECO:0000313" key="10">
    <source>
        <dbReference type="Proteomes" id="UP000043316"/>
    </source>
</evidence>
<dbReference type="RefSeq" id="WP_053009529.1">
    <property type="nucleotide sequence ID" value="NZ_CWJI01000004.1"/>
</dbReference>
<feature type="transmembrane region" description="Helical" evidence="8">
    <location>
        <begin position="242"/>
        <end position="269"/>
    </location>
</feature>
<evidence type="ECO:0000256" key="5">
    <source>
        <dbReference type="ARBA" id="ARBA00022692"/>
    </source>
</evidence>
<feature type="transmembrane region" description="Helical" evidence="8">
    <location>
        <begin position="203"/>
        <end position="222"/>
    </location>
</feature>
<dbReference type="Proteomes" id="UP000043316">
    <property type="component" value="Unassembled WGS sequence"/>
</dbReference>
<feature type="transmembrane region" description="Helical" evidence="8">
    <location>
        <begin position="289"/>
        <end position="306"/>
    </location>
</feature>
<dbReference type="FunFam" id="1.10.3470.10:FF:000001">
    <property type="entry name" value="Vitamin B12 ABC transporter permease BtuC"/>
    <property type="match status" value="1"/>
</dbReference>
<evidence type="ECO:0000256" key="1">
    <source>
        <dbReference type="ARBA" id="ARBA00004651"/>
    </source>
</evidence>
<comment type="subcellular location">
    <subcellularLocation>
        <location evidence="1">Cell membrane</location>
        <topology evidence="1">Multi-pass membrane protein</topology>
    </subcellularLocation>
</comment>
<dbReference type="InterPro" id="IPR037294">
    <property type="entry name" value="ABC_BtuC-like"/>
</dbReference>
<dbReference type="SUPFAM" id="SSF81345">
    <property type="entry name" value="ABC transporter involved in vitamin B12 uptake, BtuC"/>
    <property type="match status" value="1"/>
</dbReference>
<dbReference type="GO" id="GO:0005886">
    <property type="term" value="C:plasma membrane"/>
    <property type="evidence" value="ECO:0007669"/>
    <property type="project" value="UniProtKB-SubCell"/>
</dbReference>